<dbReference type="SUPFAM" id="SSF53756">
    <property type="entry name" value="UDP-Glycosyltransferase/glycogen phosphorylase"/>
    <property type="match status" value="1"/>
</dbReference>
<dbReference type="Pfam" id="PF13692">
    <property type="entry name" value="Glyco_trans_1_4"/>
    <property type="match status" value="1"/>
</dbReference>
<dbReference type="STRING" id="81824.A9UR84"/>
<protein>
    <recommendedName>
        <fullName evidence="3">Glycosyl transferase family 1 domain-containing protein</fullName>
    </recommendedName>
</protein>
<dbReference type="AlphaFoldDB" id="A9UR84"/>
<sequence length="333" mass="37890">MIIRHHHVTFTDGSCRLACHANNTYPIQARIIWNAPVHSWTGIASEAVDFLVPLAKRIPLLGLTGGYTAEFVHDLPKRDQAMLEALRQSYLDHHGARVQRTMRNLPEERITIFITQYDPATYHDDLQRTCPEFVETSARGWDILIEAFLREFSHDDNVALYIRSGRDKDRPERDVLELMRRVNPRSPPPITWIPPVATADYAALYKTANAFVLPTHAEGYGRPVLEAMAMGLPTIVTNWSGITEFTSASTAYLIPVHGLEKAFPREPQITGWDFEGRHQWASINVSDVQRLMREVYAQPHAARRTGLRAKAHTKFKPSYSGFSVNWQTLALPR</sequence>
<dbReference type="InParanoid" id="A9UR84"/>
<evidence type="ECO:0008006" key="3">
    <source>
        <dbReference type="Google" id="ProtNLM"/>
    </source>
</evidence>
<organism evidence="1 2">
    <name type="scientific">Monosiga brevicollis</name>
    <name type="common">Choanoflagellate</name>
    <dbReference type="NCBI Taxonomy" id="81824"/>
    <lineage>
        <taxon>Eukaryota</taxon>
        <taxon>Choanoflagellata</taxon>
        <taxon>Craspedida</taxon>
        <taxon>Salpingoecidae</taxon>
        <taxon>Monosiga</taxon>
    </lineage>
</organism>
<proteinExistence type="predicted"/>
<dbReference type="RefSeq" id="XP_001743165.1">
    <property type="nucleotide sequence ID" value="XM_001743113.1"/>
</dbReference>
<dbReference type="PANTHER" id="PTHR46656">
    <property type="entry name" value="PUTATIVE-RELATED"/>
    <property type="match status" value="1"/>
</dbReference>
<accession>A9UR84</accession>
<dbReference type="EMBL" id="CH991544">
    <property type="protein sequence ID" value="EDQ91879.1"/>
    <property type="molecule type" value="Genomic_DNA"/>
</dbReference>
<gene>
    <name evidence="1" type="ORF">MONBRDRAFT_23116</name>
</gene>
<dbReference type="PANTHER" id="PTHR46656:SF3">
    <property type="entry name" value="PUTATIVE-RELATED"/>
    <property type="match status" value="1"/>
</dbReference>
<dbReference type="Gene3D" id="3.40.50.2000">
    <property type="entry name" value="Glycogen Phosphorylase B"/>
    <property type="match status" value="1"/>
</dbReference>
<dbReference type="Proteomes" id="UP000001357">
    <property type="component" value="Unassembled WGS sequence"/>
</dbReference>
<dbReference type="KEGG" id="mbr:MONBRDRAFT_23116"/>
<keyword evidence="2" id="KW-1185">Reference proteome</keyword>
<dbReference type="GeneID" id="5888209"/>
<dbReference type="eggNOG" id="ENOG502QQT3">
    <property type="taxonomic scope" value="Eukaryota"/>
</dbReference>
<name>A9UR84_MONBE</name>
<evidence type="ECO:0000313" key="1">
    <source>
        <dbReference type="EMBL" id="EDQ91879.1"/>
    </source>
</evidence>
<reference evidence="1 2" key="1">
    <citation type="journal article" date="2008" name="Nature">
        <title>The genome of the choanoflagellate Monosiga brevicollis and the origin of metazoans.</title>
        <authorList>
            <consortium name="JGI Sequencing"/>
            <person name="King N."/>
            <person name="Westbrook M.J."/>
            <person name="Young S.L."/>
            <person name="Kuo A."/>
            <person name="Abedin M."/>
            <person name="Chapman J."/>
            <person name="Fairclough S."/>
            <person name="Hellsten U."/>
            <person name="Isogai Y."/>
            <person name="Letunic I."/>
            <person name="Marr M."/>
            <person name="Pincus D."/>
            <person name="Putnam N."/>
            <person name="Rokas A."/>
            <person name="Wright K.J."/>
            <person name="Zuzow R."/>
            <person name="Dirks W."/>
            <person name="Good M."/>
            <person name="Goodstein D."/>
            <person name="Lemons D."/>
            <person name="Li W."/>
            <person name="Lyons J.B."/>
            <person name="Morris A."/>
            <person name="Nichols S."/>
            <person name="Richter D.J."/>
            <person name="Salamov A."/>
            <person name="Bork P."/>
            <person name="Lim W.A."/>
            <person name="Manning G."/>
            <person name="Miller W.T."/>
            <person name="McGinnis W."/>
            <person name="Shapiro H."/>
            <person name="Tjian R."/>
            <person name="Grigoriev I.V."/>
            <person name="Rokhsar D."/>
        </authorList>
    </citation>
    <scope>NUCLEOTIDE SEQUENCE [LARGE SCALE GENOMIC DNA]</scope>
    <source>
        <strain evidence="2">MX1 / ATCC 50154</strain>
    </source>
</reference>
<evidence type="ECO:0000313" key="2">
    <source>
        <dbReference type="Proteomes" id="UP000001357"/>
    </source>
</evidence>